<evidence type="ECO:0000259" key="4">
    <source>
        <dbReference type="Pfam" id="PF13976"/>
    </source>
</evidence>
<protein>
    <recommendedName>
        <fullName evidence="7">Reverse transcriptase Ty1/copia-type domain-containing protein</fullName>
    </recommendedName>
</protein>
<dbReference type="EMBL" id="JAHUZN010000013">
    <property type="protein sequence ID" value="KAG8472627.1"/>
    <property type="molecule type" value="Genomic_DNA"/>
</dbReference>
<keyword evidence="2" id="KW-0378">Hydrolase</keyword>
<evidence type="ECO:0008006" key="7">
    <source>
        <dbReference type="Google" id="ProtNLM"/>
    </source>
</evidence>
<comment type="caution">
    <text evidence="5">The sequence shown here is derived from an EMBL/GenBank/DDBJ whole genome shotgun (WGS) entry which is preliminary data.</text>
</comment>
<feature type="domain" description="GAG-pre-integrase" evidence="4">
    <location>
        <begin position="226"/>
        <end position="291"/>
    </location>
</feature>
<evidence type="ECO:0000313" key="5">
    <source>
        <dbReference type="EMBL" id="KAG8472627.1"/>
    </source>
</evidence>
<evidence type="ECO:0000256" key="1">
    <source>
        <dbReference type="ARBA" id="ARBA00022723"/>
    </source>
</evidence>
<dbReference type="SUPFAM" id="SSF56672">
    <property type="entry name" value="DNA/RNA polymerases"/>
    <property type="match status" value="1"/>
</dbReference>
<dbReference type="AlphaFoldDB" id="A0A8J6CF04"/>
<dbReference type="PANTHER" id="PTHR42648">
    <property type="entry name" value="TRANSPOSASE, PUTATIVE-RELATED"/>
    <property type="match status" value="1"/>
</dbReference>
<reference evidence="5 6" key="1">
    <citation type="journal article" date="2021" name="bioRxiv">
        <title>The Gossypium anomalum genome as a resource for cotton improvement and evolutionary analysis of hybrid incompatibility.</title>
        <authorList>
            <person name="Grover C.E."/>
            <person name="Yuan D."/>
            <person name="Arick M.A."/>
            <person name="Miller E.R."/>
            <person name="Hu G."/>
            <person name="Peterson D.G."/>
            <person name="Wendel J.F."/>
            <person name="Udall J.A."/>
        </authorList>
    </citation>
    <scope>NUCLEOTIDE SEQUENCE [LARGE SCALE GENOMIC DNA]</scope>
    <source>
        <strain evidence="5">JFW-Udall</strain>
        <tissue evidence="5">Leaf</tissue>
    </source>
</reference>
<proteinExistence type="predicted"/>
<accession>A0A8J6CF04</accession>
<dbReference type="InterPro" id="IPR013103">
    <property type="entry name" value="RVT_2"/>
</dbReference>
<dbReference type="Pfam" id="PF13976">
    <property type="entry name" value="gag_pre-integrs"/>
    <property type="match status" value="1"/>
</dbReference>
<evidence type="ECO:0000256" key="2">
    <source>
        <dbReference type="ARBA" id="ARBA00022801"/>
    </source>
</evidence>
<feature type="domain" description="Reverse transcriptase Ty1/copia-type" evidence="3">
    <location>
        <begin position="481"/>
        <end position="680"/>
    </location>
</feature>
<dbReference type="GO" id="GO:0016787">
    <property type="term" value="F:hydrolase activity"/>
    <property type="evidence" value="ECO:0007669"/>
    <property type="project" value="UniProtKB-KW"/>
</dbReference>
<evidence type="ECO:0000313" key="6">
    <source>
        <dbReference type="Proteomes" id="UP000701853"/>
    </source>
</evidence>
<keyword evidence="1" id="KW-0479">Metal-binding</keyword>
<dbReference type="OrthoDB" id="1626798at2759"/>
<evidence type="ECO:0000259" key="3">
    <source>
        <dbReference type="Pfam" id="PF07727"/>
    </source>
</evidence>
<name>A0A8J6CF04_9ROSI</name>
<gene>
    <name evidence="5" type="ORF">CXB51_034316</name>
</gene>
<dbReference type="InterPro" id="IPR043502">
    <property type="entry name" value="DNA/RNA_pol_sf"/>
</dbReference>
<organism evidence="5 6">
    <name type="scientific">Gossypium anomalum</name>
    <dbReference type="NCBI Taxonomy" id="47600"/>
    <lineage>
        <taxon>Eukaryota</taxon>
        <taxon>Viridiplantae</taxon>
        <taxon>Streptophyta</taxon>
        <taxon>Embryophyta</taxon>
        <taxon>Tracheophyta</taxon>
        <taxon>Spermatophyta</taxon>
        <taxon>Magnoliopsida</taxon>
        <taxon>eudicotyledons</taxon>
        <taxon>Gunneridae</taxon>
        <taxon>Pentapetalae</taxon>
        <taxon>rosids</taxon>
        <taxon>malvids</taxon>
        <taxon>Malvales</taxon>
        <taxon>Malvaceae</taxon>
        <taxon>Malvoideae</taxon>
        <taxon>Gossypium</taxon>
    </lineage>
</organism>
<dbReference type="Pfam" id="PF07727">
    <property type="entry name" value="RVT_2"/>
    <property type="match status" value="1"/>
</dbReference>
<sequence length="689" mass="78577">MNSGSASSGTAVESLLVMKHRSQQILRRMLNYSKNRRSSVGKLFFALRTSISKEYIDHVRDLRSPKQVWETLQKLCEKLEHLKRDCWVKIVCDRYEKSGHIMANCRAKMQEKEANVVHDSSEFQQPTWEQCLSIEVLDQPTNVTSAVHQDDVSIDVLNCNKEWIVDSGCSHHATGNDTLLSNVHLHRKKKLIMAADNSLYLVTEERDLNDGDVLINNIYINRKESLYVLSSSDEYVKKAGHDASSTLWHAYLSYVGFQLLQKISINQLLDGIHVFKGIHHDEICPDCQYGKFHCLPFSSSKSKASAPLQLVHSDILGPTRTPSYTGLHYVMLIMDNFSRKGWRCMDSETKEFIISYDVVFDEVSCHKDDANGSKGTTSLALFPDDFLLARSFSSIEGCIQSEENTDATTSSETVTSRNPLRQKRLSSHLSDDIVEINHFSVLSCIFIEESCENEPKLYNKAKGVPEWENAMVEEISTLNKNGTWELVPKLFDANLITCKWVYRLKKKVNGTIDRYKARLVAHGFSQQYGQDYDETFSPIARMTTVRAIISLAASKGWKLWQLDVKNTFLYGESDRYIFMEQLQGFVSKEYPDHVCRLKKALYGLKQALHAWFGKIAQHLYFCGFKSSSADPSLFIKKTPIVCTLLLLYVDDMIITGDDSAKINSLQDALIVHFEMRSLDETGSLFWSRN</sequence>
<dbReference type="InterPro" id="IPR039537">
    <property type="entry name" value="Retrotran_Ty1/copia-like"/>
</dbReference>
<dbReference type="GO" id="GO:0046872">
    <property type="term" value="F:metal ion binding"/>
    <property type="evidence" value="ECO:0007669"/>
    <property type="project" value="UniProtKB-KW"/>
</dbReference>
<dbReference type="Proteomes" id="UP000701853">
    <property type="component" value="Chromosome 13"/>
</dbReference>
<dbReference type="PANTHER" id="PTHR42648:SF18">
    <property type="entry name" value="RETROTRANSPOSON, UNCLASSIFIED-LIKE PROTEIN"/>
    <property type="match status" value="1"/>
</dbReference>
<dbReference type="InterPro" id="IPR025724">
    <property type="entry name" value="GAG-pre-integrase_dom"/>
</dbReference>
<keyword evidence="6" id="KW-1185">Reference proteome</keyword>